<reference evidence="2" key="1">
    <citation type="journal article" date="2013" name="Genome Biol.">
        <title>Reference genomes and transcriptomes of Nicotiana sylvestris and Nicotiana tomentosiformis.</title>
        <authorList>
            <person name="Sierro N."/>
            <person name="Battey J.N."/>
            <person name="Ouadi S."/>
            <person name="Bovet L."/>
            <person name="Goepfert S."/>
            <person name="Bakaher N."/>
            <person name="Peitsch M.C."/>
            <person name="Ivanov N.V."/>
        </authorList>
    </citation>
    <scope>NUCLEOTIDE SEQUENCE [LARGE SCALE GENOMIC DNA]</scope>
</reference>
<dbReference type="Proteomes" id="UP000189701">
    <property type="component" value="Unplaced"/>
</dbReference>
<protein>
    <submittedName>
        <fullName evidence="3">Uncharacterized protein LOC104240996</fullName>
    </submittedName>
</protein>
<reference evidence="3" key="2">
    <citation type="submission" date="2025-08" db="UniProtKB">
        <authorList>
            <consortium name="RefSeq"/>
        </authorList>
    </citation>
    <scope>IDENTIFICATION</scope>
    <source>
        <tissue evidence="3">Leaf</tissue>
    </source>
</reference>
<accession>A0A1U7XTC8</accession>
<dbReference type="AlphaFoldDB" id="A0A1U7XTC8"/>
<dbReference type="RefSeq" id="XP_009794198.1">
    <property type="nucleotide sequence ID" value="XM_009795896.1"/>
</dbReference>
<evidence type="ECO:0000313" key="3">
    <source>
        <dbReference type="RefSeq" id="XP_009794198.1"/>
    </source>
</evidence>
<keyword evidence="2" id="KW-1185">Reference proteome</keyword>
<organism evidence="2 3">
    <name type="scientific">Nicotiana sylvestris</name>
    <name type="common">Wood tobacco</name>
    <name type="synonym">South American tobacco</name>
    <dbReference type="NCBI Taxonomy" id="4096"/>
    <lineage>
        <taxon>Eukaryota</taxon>
        <taxon>Viridiplantae</taxon>
        <taxon>Streptophyta</taxon>
        <taxon>Embryophyta</taxon>
        <taxon>Tracheophyta</taxon>
        <taxon>Spermatophyta</taxon>
        <taxon>Magnoliopsida</taxon>
        <taxon>eudicotyledons</taxon>
        <taxon>Gunneridae</taxon>
        <taxon>Pentapetalae</taxon>
        <taxon>asterids</taxon>
        <taxon>lamiids</taxon>
        <taxon>Solanales</taxon>
        <taxon>Solanaceae</taxon>
        <taxon>Nicotianoideae</taxon>
        <taxon>Nicotianeae</taxon>
        <taxon>Nicotiana</taxon>
    </lineage>
</organism>
<name>A0A1U7XTC8_NICSY</name>
<dbReference type="OrthoDB" id="1306101at2759"/>
<evidence type="ECO:0000313" key="2">
    <source>
        <dbReference type="Proteomes" id="UP000189701"/>
    </source>
</evidence>
<feature type="region of interest" description="Disordered" evidence="1">
    <location>
        <begin position="179"/>
        <end position="202"/>
    </location>
</feature>
<sequence>MVGVQMKNVKRSRRGSAYERRASALILYTNLRGKIYLRLPGEQAVELRFCPPVEVETQVARDISENRATITSFPPRVFVLMGCAEHCPSSSQGCTRTCSSTPLTPIHLQYQQTVMNVIVNAPTTIVINRNNTYSGNGNGPAAAAANGGLIPLPILQQLQQPMVQNRFPLSSPLSIRRRAGDVAGTSREKAAPPPRNGPNEQASIYPVSNLELSLEANSTYYSEEHPFLCRRLESLNLERLRPIDETRLASDDEEDDKIRYPNLIHFF</sequence>
<gene>
    <name evidence="3" type="primary">LOC104240996</name>
</gene>
<proteinExistence type="predicted"/>
<evidence type="ECO:0000256" key="1">
    <source>
        <dbReference type="SAM" id="MobiDB-lite"/>
    </source>
</evidence>